<feature type="domain" description="Transcription regulator AsnC/Lrp ligand binding" evidence="1">
    <location>
        <begin position="8"/>
        <end position="77"/>
    </location>
</feature>
<dbReference type="Gene3D" id="3.30.70.920">
    <property type="match status" value="1"/>
</dbReference>
<evidence type="ECO:0000259" key="1">
    <source>
        <dbReference type="Pfam" id="PF01037"/>
    </source>
</evidence>
<dbReference type="Proteomes" id="UP000198856">
    <property type="component" value="Unassembled WGS sequence"/>
</dbReference>
<dbReference type="InterPro" id="IPR019887">
    <property type="entry name" value="Tscrpt_reg_AsnC/Lrp_C"/>
</dbReference>
<gene>
    <name evidence="2" type="ORF">SAMN05216226_103123</name>
</gene>
<dbReference type="InterPro" id="IPR011008">
    <property type="entry name" value="Dimeric_a/b-barrel"/>
</dbReference>
<name>A0A1G8TL27_9EURY</name>
<evidence type="ECO:0000313" key="3">
    <source>
        <dbReference type="Proteomes" id="UP000198856"/>
    </source>
</evidence>
<sequence>MNMVMAYIMVKAHTGEADRLKTDIEAVEGIERAHIVAGDVDLIGVADVESPAAVKDVAAAEIQSIEGVSTTQTYIAMD</sequence>
<organism evidence="2 3">
    <name type="scientific">Halovenus aranensis</name>
    <dbReference type="NCBI Taxonomy" id="890420"/>
    <lineage>
        <taxon>Archaea</taxon>
        <taxon>Methanobacteriati</taxon>
        <taxon>Methanobacteriota</taxon>
        <taxon>Stenosarchaea group</taxon>
        <taxon>Halobacteria</taxon>
        <taxon>Halobacteriales</taxon>
        <taxon>Haloarculaceae</taxon>
        <taxon>Halovenus</taxon>
    </lineage>
</organism>
<protein>
    <submittedName>
        <fullName evidence="2">AsnC family protein</fullName>
    </submittedName>
</protein>
<dbReference type="STRING" id="890420.SAMN05216226_103123"/>
<evidence type="ECO:0000313" key="2">
    <source>
        <dbReference type="EMBL" id="SDJ42094.1"/>
    </source>
</evidence>
<dbReference type="AlphaFoldDB" id="A0A1G8TL27"/>
<keyword evidence="3" id="KW-1185">Reference proteome</keyword>
<reference evidence="2 3" key="1">
    <citation type="submission" date="2016-10" db="EMBL/GenBank/DDBJ databases">
        <authorList>
            <person name="de Groot N.N."/>
        </authorList>
    </citation>
    <scope>NUCLEOTIDE SEQUENCE [LARGE SCALE GENOMIC DNA]</scope>
    <source>
        <strain evidence="2 3">IBRC-M10015</strain>
    </source>
</reference>
<dbReference type="EMBL" id="FNFC01000003">
    <property type="protein sequence ID" value="SDJ42094.1"/>
    <property type="molecule type" value="Genomic_DNA"/>
</dbReference>
<accession>A0A1G8TL27</accession>
<dbReference type="SUPFAM" id="SSF54909">
    <property type="entry name" value="Dimeric alpha+beta barrel"/>
    <property type="match status" value="1"/>
</dbReference>
<proteinExistence type="predicted"/>
<dbReference type="Pfam" id="PF01037">
    <property type="entry name" value="AsnC_trans_reg"/>
    <property type="match status" value="1"/>
</dbReference>